<organism evidence="6 7">
    <name type="scientific">Tamaricihabitans halophyticus</name>
    <dbReference type="NCBI Taxonomy" id="1262583"/>
    <lineage>
        <taxon>Bacteria</taxon>
        <taxon>Bacillati</taxon>
        <taxon>Actinomycetota</taxon>
        <taxon>Actinomycetes</taxon>
        <taxon>Pseudonocardiales</taxon>
        <taxon>Pseudonocardiaceae</taxon>
        <taxon>Tamaricihabitans</taxon>
    </lineage>
</organism>
<dbReference type="Gene3D" id="1.10.357.10">
    <property type="entry name" value="Tetracycline Repressor, domain 2"/>
    <property type="match status" value="1"/>
</dbReference>
<dbReference type="InterPro" id="IPR001647">
    <property type="entry name" value="HTH_TetR"/>
</dbReference>
<dbReference type="Pfam" id="PF00440">
    <property type="entry name" value="TetR_N"/>
    <property type="match status" value="1"/>
</dbReference>
<dbReference type="AlphaFoldDB" id="A0A4R2RDD2"/>
<proteinExistence type="predicted"/>
<name>A0A4R2RDD2_9PSEU</name>
<sequence>MPQPARRPRSRVDTERDIRQHARELLVEQGHEAVTLRAIARGLGITAPALYRYYSSRAALLDQLRVDICVDLAEQMVTELAKAPEDDAVEQVRAACRGFRGWSVAHPREFVLSFASLMQEEETPPKLAPAQWPQDGFGKVFLSVAGQVLATHELAPQPVEAIPDELVADLATFRDNLLGTIAERGVVLTEARLSIGATYQILQFWVRLYGHVALEVFGRFPGPLSNPDALFEANLTSLIRDIGLTP</sequence>
<dbReference type="GO" id="GO:0000976">
    <property type="term" value="F:transcription cis-regulatory region binding"/>
    <property type="evidence" value="ECO:0007669"/>
    <property type="project" value="TreeGrafter"/>
</dbReference>
<dbReference type="SUPFAM" id="SSF46689">
    <property type="entry name" value="Homeodomain-like"/>
    <property type="match status" value="1"/>
</dbReference>
<evidence type="ECO:0000256" key="2">
    <source>
        <dbReference type="ARBA" id="ARBA00023125"/>
    </source>
</evidence>
<comment type="caution">
    <text evidence="6">The sequence shown here is derived from an EMBL/GenBank/DDBJ whole genome shotgun (WGS) entry which is preliminary data.</text>
</comment>
<evidence type="ECO:0000256" key="1">
    <source>
        <dbReference type="ARBA" id="ARBA00023015"/>
    </source>
</evidence>
<dbReference type="EMBL" id="SLXQ01000001">
    <property type="protein sequence ID" value="TCP57415.1"/>
    <property type="molecule type" value="Genomic_DNA"/>
</dbReference>
<evidence type="ECO:0000313" key="7">
    <source>
        <dbReference type="Proteomes" id="UP000294911"/>
    </source>
</evidence>
<dbReference type="Proteomes" id="UP000294911">
    <property type="component" value="Unassembled WGS sequence"/>
</dbReference>
<dbReference type="PRINTS" id="PR00455">
    <property type="entry name" value="HTHTETR"/>
</dbReference>
<dbReference type="PANTHER" id="PTHR30055:SF243">
    <property type="entry name" value="HTH-TYPE TRANSCRIPTIONAL REGULATOR RV1816"/>
    <property type="match status" value="1"/>
</dbReference>
<dbReference type="InterPro" id="IPR025996">
    <property type="entry name" value="MT1864/Rv1816-like_C"/>
</dbReference>
<dbReference type="Pfam" id="PF13305">
    <property type="entry name" value="TetR_C_33"/>
    <property type="match status" value="1"/>
</dbReference>
<reference evidence="6 7" key="1">
    <citation type="submission" date="2019-03" db="EMBL/GenBank/DDBJ databases">
        <title>Genomic Encyclopedia of Type Strains, Phase IV (KMG-IV): sequencing the most valuable type-strain genomes for metagenomic binning, comparative biology and taxonomic classification.</title>
        <authorList>
            <person name="Goeker M."/>
        </authorList>
    </citation>
    <scope>NUCLEOTIDE SEQUENCE [LARGE SCALE GENOMIC DNA]</scope>
    <source>
        <strain evidence="6 7">DSM 45765</strain>
    </source>
</reference>
<evidence type="ECO:0000259" key="5">
    <source>
        <dbReference type="PROSITE" id="PS50977"/>
    </source>
</evidence>
<dbReference type="InterPro" id="IPR009057">
    <property type="entry name" value="Homeodomain-like_sf"/>
</dbReference>
<feature type="DNA-binding region" description="H-T-H motif" evidence="4">
    <location>
        <begin position="35"/>
        <end position="54"/>
    </location>
</feature>
<dbReference type="OrthoDB" id="3210322at2"/>
<accession>A0A4R2RDD2</accession>
<protein>
    <submittedName>
        <fullName evidence="6">TetR family transcriptional regulator</fullName>
    </submittedName>
</protein>
<evidence type="ECO:0000313" key="6">
    <source>
        <dbReference type="EMBL" id="TCP57415.1"/>
    </source>
</evidence>
<evidence type="ECO:0000256" key="4">
    <source>
        <dbReference type="PROSITE-ProRule" id="PRU00335"/>
    </source>
</evidence>
<dbReference type="PROSITE" id="PS50977">
    <property type="entry name" value="HTH_TETR_2"/>
    <property type="match status" value="1"/>
</dbReference>
<dbReference type="SUPFAM" id="SSF48498">
    <property type="entry name" value="Tetracyclin repressor-like, C-terminal domain"/>
    <property type="match status" value="1"/>
</dbReference>
<keyword evidence="2 4" id="KW-0238">DNA-binding</keyword>
<dbReference type="InterPro" id="IPR036271">
    <property type="entry name" value="Tet_transcr_reg_TetR-rel_C_sf"/>
</dbReference>
<dbReference type="InterPro" id="IPR050109">
    <property type="entry name" value="HTH-type_TetR-like_transc_reg"/>
</dbReference>
<keyword evidence="3" id="KW-0804">Transcription</keyword>
<evidence type="ECO:0000256" key="3">
    <source>
        <dbReference type="ARBA" id="ARBA00023163"/>
    </source>
</evidence>
<gene>
    <name evidence="6" type="ORF">EV191_1011370</name>
</gene>
<keyword evidence="1" id="KW-0805">Transcription regulation</keyword>
<dbReference type="GO" id="GO:0003700">
    <property type="term" value="F:DNA-binding transcription factor activity"/>
    <property type="evidence" value="ECO:0007669"/>
    <property type="project" value="TreeGrafter"/>
</dbReference>
<feature type="domain" description="HTH tetR-type" evidence="5">
    <location>
        <begin position="12"/>
        <end position="72"/>
    </location>
</feature>
<dbReference type="RefSeq" id="WP_132875897.1">
    <property type="nucleotide sequence ID" value="NZ_SLXQ01000001.1"/>
</dbReference>
<dbReference type="PANTHER" id="PTHR30055">
    <property type="entry name" value="HTH-TYPE TRANSCRIPTIONAL REGULATOR RUTR"/>
    <property type="match status" value="1"/>
</dbReference>
<keyword evidence="7" id="KW-1185">Reference proteome</keyword>